<evidence type="ECO:0000256" key="2">
    <source>
        <dbReference type="ARBA" id="ARBA00011915"/>
    </source>
</evidence>
<dbReference type="GO" id="GO:0003860">
    <property type="term" value="F:3-hydroxyisobutyryl-CoA hydrolase activity"/>
    <property type="evidence" value="ECO:0007669"/>
    <property type="project" value="UniProtKB-EC"/>
</dbReference>
<evidence type="ECO:0000313" key="5">
    <source>
        <dbReference type="EMBL" id="MBI4920686.1"/>
    </source>
</evidence>
<accession>A0A933KZG8</accession>
<gene>
    <name evidence="5" type="ORF">HY834_02970</name>
</gene>
<protein>
    <recommendedName>
        <fullName evidence="2">3-hydroxyisobutyryl-CoA hydrolase</fullName>
        <ecNumber evidence="2">3.1.2.4</ecNumber>
    </recommendedName>
</protein>
<sequence length="342" mass="35453">MTTELDITTDGRLGIIALNRPAAINALSLGMIEAITETLSRWRDDAATGAVLFEGRGAKGFCAGGDVRVVRALVVEGKPELADAYFAAEYRMNGMIAGYAKPLIAVSHGIAMGGGIGIAGHCRYRLTQPGARFAMPEAAIGFFPDVGVNAILAKAPLNRALLFEMTGTSVGAADALDLGLADAVVDPARLAELRMDLAVAAGSSHPDSAIVRLIEAESIEAGDASFCGLADLLPADAPASPADFLERVAAVPALAEMSALLGSRSPSALTAIFHAQLAARQLPDVAAVLDLDLRLAGVMARAPDFAEGVRAVLVDKDQRPSWRPARLAEVDPAAILRAVKTP</sequence>
<dbReference type="CDD" id="cd06558">
    <property type="entry name" value="crotonase-like"/>
    <property type="match status" value="1"/>
</dbReference>
<dbReference type="PANTHER" id="PTHR43176:SF3">
    <property type="entry name" value="3-HYDROXYISOBUTYRYL-COA HYDROLASE, MITOCHONDRIAL"/>
    <property type="match status" value="1"/>
</dbReference>
<feature type="domain" description="Enoyl-CoA hydratase/isomerase" evidence="4">
    <location>
        <begin position="14"/>
        <end position="335"/>
    </location>
</feature>
<comment type="caution">
    <text evidence="5">The sequence shown here is derived from an EMBL/GenBank/DDBJ whole genome shotgun (WGS) entry which is preliminary data.</text>
</comment>
<dbReference type="EC" id="3.1.2.4" evidence="2"/>
<evidence type="ECO:0000259" key="4">
    <source>
        <dbReference type="Pfam" id="PF16113"/>
    </source>
</evidence>
<dbReference type="InterPro" id="IPR045004">
    <property type="entry name" value="ECH_dom"/>
</dbReference>
<keyword evidence="3" id="KW-0378">Hydrolase</keyword>
<name>A0A933KZG8_9HYPH</name>
<evidence type="ECO:0000313" key="6">
    <source>
        <dbReference type="Proteomes" id="UP000782610"/>
    </source>
</evidence>
<dbReference type="EMBL" id="JACRAF010000008">
    <property type="protein sequence ID" value="MBI4920686.1"/>
    <property type="molecule type" value="Genomic_DNA"/>
</dbReference>
<reference evidence="5" key="1">
    <citation type="submission" date="2020-07" db="EMBL/GenBank/DDBJ databases">
        <title>Huge and variable diversity of episymbiotic CPR bacteria and DPANN archaea in groundwater ecosystems.</title>
        <authorList>
            <person name="He C.Y."/>
            <person name="Keren R."/>
            <person name="Whittaker M."/>
            <person name="Farag I.F."/>
            <person name="Doudna J."/>
            <person name="Cate J.H.D."/>
            <person name="Banfield J.F."/>
        </authorList>
    </citation>
    <scope>NUCLEOTIDE SEQUENCE</scope>
    <source>
        <strain evidence="5">NC_groundwater_1586_Pr3_B-0.1um_66_15</strain>
    </source>
</reference>
<proteinExistence type="predicted"/>
<dbReference type="InterPro" id="IPR032259">
    <property type="entry name" value="HIBYL-CoA-H"/>
</dbReference>
<dbReference type="Proteomes" id="UP000782610">
    <property type="component" value="Unassembled WGS sequence"/>
</dbReference>
<dbReference type="NCBIfam" id="NF004127">
    <property type="entry name" value="PRK05617.1"/>
    <property type="match status" value="1"/>
</dbReference>
<dbReference type="PANTHER" id="PTHR43176">
    <property type="entry name" value="3-HYDROXYISOBUTYRYL-COA HYDROLASE-RELATED"/>
    <property type="match status" value="1"/>
</dbReference>
<dbReference type="InterPro" id="IPR029045">
    <property type="entry name" value="ClpP/crotonase-like_dom_sf"/>
</dbReference>
<evidence type="ECO:0000256" key="1">
    <source>
        <dbReference type="ARBA" id="ARBA00001709"/>
    </source>
</evidence>
<comment type="catalytic activity">
    <reaction evidence="1">
        <text>3-hydroxy-2-methylpropanoyl-CoA + H2O = 3-hydroxy-2-methylpropanoate + CoA + H(+)</text>
        <dbReference type="Rhea" id="RHEA:20888"/>
        <dbReference type="ChEBI" id="CHEBI:11805"/>
        <dbReference type="ChEBI" id="CHEBI:15377"/>
        <dbReference type="ChEBI" id="CHEBI:15378"/>
        <dbReference type="ChEBI" id="CHEBI:57287"/>
        <dbReference type="ChEBI" id="CHEBI:57340"/>
        <dbReference type="EC" id="3.1.2.4"/>
    </reaction>
</comment>
<dbReference type="AlphaFoldDB" id="A0A933KZG8"/>
<organism evidence="5 6">
    <name type="scientific">Devosia nanyangense</name>
    <dbReference type="NCBI Taxonomy" id="1228055"/>
    <lineage>
        <taxon>Bacteria</taxon>
        <taxon>Pseudomonadati</taxon>
        <taxon>Pseudomonadota</taxon>
        <taxon>Alphaproteobacteria</taxon>
        <taxon>Hyphomicrobiales</taxon>
        <taxon>Devosiaceae</taxon>
        <taxon>Devosia</taxon>
    </lineage>
</organism>
<dbReference type="GO" id="GO:0006574">
    <property type="term" value="P:L-valine catabolic process"/>
    <property type="evidence" value="ECO:0007669"/>
    <property type="project" value="TreeGrafter"/>
</dbReference>
<dbReference type="SUPFAM" id="SSF52096">
    <property type="entry name" value="ClpP/crotonase"/>
    <property type="match status" value="1"/>
</dbReference>
<dbReference type="Pfam" id="PF16113">
    <property type="entry name" value="ECH_2"/>
    <property type="match status" value="1"/>
</dbReference>
<dbReference type="Gene3D" id="3.90.226.10">
    <property type="entry name" value="2-enoyl-CoA Hydratase, Chain A, domain 1"/>
    <property type="match status" value="1"/>
</dbReference>
<evidence type="ECO:0000256" key="3">
    <source>
        <dbReference type="ARBA" id="ARBA00022801"/>
    </source>
</evidence>